<reference evidence="2 3" key="1">
    <citation type="submission" date="2024-11" db="EMBL/GenBank/DDBJ databases">
        <title>Chromosome-level genome assembly of the freshwater bivalve Anodonta woodiana.</title>
        <authorList>
            <person name="Chen X."/>
        </authorList>
    </citation>
    <scope>NUCLEOTIDE SEQUENCE [LARGE SCALE GENOMIC DNA]</scope>
    <source>
        <strain evidence="2">MN2024</strain>
        <tissue evidence="2">Gills</tissue>
    </source>
</reference>
<comment type="caution">
    <text evidence="2">The sequence shown here is derived from an EMBL/GenBank/DDBJ whole genome shotgun (WGS) entry which is preliminary data.</text>
</comment>
<evidence type="ECO:0008006" key="4">
    <source>
        <dbReference type="Google" id="ProtNLM"/>
    </source>
</evidence>
<dbReference type="InterPro" id="IPR013783">
    <property type="entry name" value="Ig-like_fold"/>
</dbReference>
<dbReference type="InterPro" id="IPR036179">
    <property type="entry name" value="Ig-like_dom_sf"/>
</dbReference>
<accession>A0ABD3XPN0</accession>
<dbReference type="AlphaFoldDB" id="A0ABD3XPN0"/>
<protein>
    <recommendedName>
        <fullName evidence="4">Ig-like domain-containing protein</fullName>
    </recommendedName>
</protein>
<dbReference type="EMBL" id="JBJQND010000002">
    <property type="protein sequence ID" value="KAL3887495.1"/>
    <property type="molecule type" value="Genomic_DNA"/>
</dbReference>
<dbReference type="Proteomes" id="UP001634394">
    <property type="component" value="Unassembled WGS sequence"/>
</dbReference>
<evidence type="ECO:0000313" key="1">
    <source>
        <dbReference type="EMBL" id="KAL3887495.1"/>
    </source>
</evidence>
<dbReference type="Gene3D" id="2.60.40.10">
    <property type="entry name" value="Immunoglobulins"/>
    <property type="match status" value="1"/>
</dbReference>
<gene>
    <name evidence="1" type="ORF">ACJMK2_027436</name>
    <name evidence="2" type="ORF">ACJMK2_027515</name>
</gene>
<organism evidence="2 3">
    <name type="scientific">Sinanodonta woodiana</name>
    <name type="common">Chinese pond mussel</name>
    <name type="synonym">Anodonta woodiana</name>
    <dbReference type="NCBI Taxonomy" id="1069815"/>
    <lineage>
        <taxon>Eukaryota</taxon>
        <taxon>Metazoa</taxon>
        <taxon>Spiralia</taxon>
        <taxon>Lophotrochozoa</taxon>
        <taxon>Mollusca</taxon>
        <taxon>Bivalvia</taxon>
        <taxon>Autobranchia</taxon>
        <taxon>Heteroconchia</taxon>
        <taxon>Palaeoheterodonta</taxon>
        <taxon>Unionida</taxon>
        <taxon>Unionoidea</taxon>
        <taxon>Unionidae</taxon>
        <taxon>Unioninae</taxon>
        <taxon>Sinanodonta</taxon>
    </lineage>
</organism>
<name>A0ABD3XPN0_SINWO</name>
<evidence type="ECO:0000313" key="3">
    <source>
        <dbReference type="Proteomes" id="UP001634394"/>
    </source>
</evidence>
<proteinExistence type="predicted"/>
<evidence type="ECO:0000313" key="2">
    <source>
        <dbReference type="EMBL" id="KAL3887576.1"/>
    </source>
</evidence>
<keyword evidence="3" id="KW-1185">Reference proteome</keyword>
<sequence length="106" mass="11801">VVNLTLESRSVMPLKGYSLELSCNISGSFNSNFIVVWKGSLLVTICYADSYLCDYYKPGYSFTANRTGVFGRISSLTTDDEGAWSCSYRIFGVDIVYSNSLNVILY</sequence>
<dbReference type="SUPFAM" id="SSF48726">
    <property type="entry name" value="Immunoglobulin"/>
    <property type="match status" value="1"/>
</dbReference>
<dbReference type="EMBL" id="JBJQND010000002">
    <property type="protein sequence ID" value="KAL3887576.1"/>
    <property type="molecule type" value="Genomic_DNA"/>
</dbReference>
<feature type="non-terminal residue" evidence="2">
    <location>
        <position position="106"/>
    </location>
</feature>
<feature type="non-terminal residue" evidence="2">
    <location>
        <position position="1"/>
    </location>
</feature>